<protein>
    <recommendedName>
        <fullName evidence="3">SnoaL-like domain-containing protein</fullName>
    </recommendedName>
</protein>
<dbReference type="EMBL" id="NIZV01000279">
    <property type="protein sequence ID" value="RSL96343.1"/>
    <property type="molecule type" value="Genomic_DNA"/>
</dbReference>
<proteinExistence type="predicted"/>
<name>A0A428T2S4_9HYPO</name>
<gene>
    <name evidence="1" type="ORF">CDV31_013521</name>
</gene>
<reference evidence="1 2" key="1">
    <citation type="submission" date="2017-06" db="EMBL/GenBank/DDBJ databases">
        <title>Cmopartive genomic analysis of Ambrosia Fusariam Clade fungi.</title>
        <authorList>
            <person name="Stajich J.E."/>
            <person name="Carrillo J."/>
            <person name="Kijimoto T."/>
            <person name="Eskalen A."/>
            <person name="O'Donnell K."/>
            <person name="Kasson M."/>
        </authorList>
    </citation>
    <scope>NUCLEOTIDE SEQUENCE [LARGE SCALE GENOMIC DNA]</scope>
    <source>
        <strain evidence="1 2">NRRL 20438</strain>
    </source>
</reference>
<organism evidence="1 2">
    <name type="scientific">Fusarium ambrosium</name>
    <dbReference type="NCBI Taxonomy" id="131363"/>
    <lineage>
        <taxon>Eukaryota</taxon>
        <taxon>Fungi</taxon>
        <taxon>Dikarya</taxon>
        <taxon>Ascomycota</taxon>
        <taxon>Pezizomycotina</taxon>
        <taxon>Sordariomycetes</taxon>
        <taxon>Hypocreomycetidae</taxon>
        <taxon>Hypocreales</taxon>
        <taxon>Nectriaceae</taxon>
        <taxon>Fusarium</taxon>
        <taxon>Fusarium solani species complex</taxon>
    </lineage>
</organism>
<keyword evidence="2" id="KW-1185">Reference proteome</keyword>
<evidence type="ECO:0008006" key="3">
    <source>
        <dbReference type="Google" id="ProtNLM"/>
    </source>
</evidence>
<comment type="caution">
    <text evidence="1">The sequence shown here is derived from an EMBL/GenBank/DDBJ whole genome shotgun (WGS) entry which is preliminary data.</text>
</comment>
<accession>A0A428T2S4</accession>
<evidence type="ECO:0000313" key="1">
    <source>
        <dbReference type="EMBL" id="RSL96343.1"/>
    </source>
</evidence>
<sequence>MSYVMEGSIWPDNPVPTATKQLIARLLEIGDTDTPDSGEKMAQEIFTHDGVLDHCTYRFEGREAISKCRSGPKPPGNRITKSRHHISRVYSQTGKVDDLMLIGERVVEFEKGQTVNNMFAARAVVDESTPGTSPRLSLFTIYIASQALFICHISR</sequence>
<dbReference type="Proteomes" id="UP000288429">
    <property type="component" value="Unassembled WGS sequence"/>
</dbReference>
<dbReference type="AlphaFoldDB" id="A0A428T2S4"/>
<evidence type="ECO:0000313" key="2">
    <source>
        <dbReference type="Proteomes" id="UP000288429"/>
    </source>
</evidence>